<proteinExistence type="predicted"/>
<dbReference type="eggNOG" id="ENOG5033GJH">
    <property type="taxonomic scope" value="Bacteria"/>
</dbReference>
<dbReference type="EMBL" id="FOAZ01000034">
    <property type="protein sequence ID" value="SEM55749.1"/>
    <property type="molecule type" value="Genomic_DNA"/>
</dbReference>
<feature type="transmembrane region" description="Helical" evidence="1">
    <location>
        <begin position="57"/>
        <end position="75"/>
    </location>
</feature>
<accession>A0A1H7ZE15</accession>
<keyword evidence="1" id="KW-0472">Membrane</keyword>
<evidence type="ECO:0000256" key="1">
    <source>
        <dbReference type="SAM" id="Phobius"/>
    </source>
</evidence>
<keyword evidence="1" id="KW-0812">Transmembrane</keyword>
<protein>
    <submittedName>
        <fullName evidence="2">Uncharacterized protein</fullName>
    </submittedName>
</protein>
<gene>
    <name evidence="2" type="ORF">SAMN05414137_13413</name>
</gene>
<dbReference type="STRING" id="235985.SAMN05414137_13413"/>
<keyword evidence="3" id="KW-1185">Reference proteome</keyword>
<dbReference type="Proteomes" id="UP000183015">
    <property type="component" value="Unassembled WGS sequence"/>
</dbReference>
<reference evidence="3" key="1">
    <citation type="submission" date="2016-10" db="EMBL/GenBank/DDBJ databases">
        <authorList>
            <person name="Varghese N."/>
        </authorList>
    </citation>
    <scope>NUCLEOTIDE SEQUENCE [LARGE SCALE GENOMIC DNA]</scope>
    <source>
        <strain evidence="3">DSM 45096 / BCRC 16803 / CGMCC 4.1857 / CIP 109030 / JCM 12277 / KCTC 19219 / NBRC 100920 / 33214</strain>
    </source>
</reference>
<keyword evidence="1" id="KW-1133">Transmembrane helix</keyword>
<name>A0A1H7ZE15_STRJI</name>
<organism evidence="2 3">
    <name type="scientific">Streptacidiphilus jiangxiensis</name>
    <dbReference type="NCBI Taxonomy" id="235985"/>
    <lineage>
        <taxon>Bacteria</taxon>
        <taxon>Bacillati</taxon>
        <taxon>Actinomycetota</taxon>
        <taxon>Actinomycetes</taxon>
        <taxon>Kitasatosporales</taxon>
        <taxon>Streptomycetaceae</taxon>
        <taxon>Streptacidiphilus</taxon>
    </lineage>
</organism>
<sequence>MVVTDVVAGILGLWIVLYVLDANPSNDFAHWVHSAADWLSAWAHDLFTPSEGWLRTLFNYGIPAVLYLFVGHTLAGRLK</sequence>
<dbReference type="AlphaFoldDB" id="A0A1H7ZE15"/>
<evidence type="ECO:0000313" key="2">
    <source>
        <dbReference type="EMBL" id="SEM55749.1"/>
    </source>
</evidence>
<evidence type="ECO:0000313" key="3">
    <source>
        <dbReference type="Proteomes" id="UP000183015"/>
    </source>
</evidence>